<reference evidence="2 3" key="1">
    <citation type="submission" date="2024-06" db="EMBL/GenBank/DDBJ databases">
        <title>Chitinophaga defluvii sp. nov., isolated from municipal sewage.</title>
        <authorList>
            <person name="Zhang L."/>
        </authorList>
    </citation>
    <scope>NUCLEOTIDE SEQUENCE [LARGE SCALE GENOMIC DNA]</scope>
    <source>
        <strain evidence="2 3">H8</strain>
    </source>
</reference>
<dbReference type="RefSeq" id="WP_354658734.1">
    <property type="nucleotide sequence ID" value="NZ_JBEXAC010000001.1"/>
</dbReference>
<evidence type="ECO:0000313" key="3">
    <source>
        <dbReference type="Proteomes" id="UP001549749"/>
    </source>
</evidence>
<keyword evidence="3" id="KW-1185">Reference proteome</keyword>
<dbReference type="PROSITE" id="PS51257">
    <property type="entry name" value="PROKAR_LIPOPROTEIN"/>
    <property type="match status" value="1"/>
</dbReference>
<protein>
    <submittedName>
        <fullName evidence="2">DUF4091 domain-containing protein</fullName>
    </submittedName>
</protein>
<organism evidence="2 3">
    <name type="scientific">Chitinophaga defluvii</name>
    <dbReference type="NCBI Taxonomy" id="3163343"/>
    <lineage>
        <taxon>Bacteria</taxon>
        <taxon>Pseudomonadati</taxon>
        <taxon>Bacteroidota</taxon>
        <taxon>Chitinophagia</taxon>
        <taxon>Chitinophagales</taxon>
        <taxon>Chitinophagaceae</taxon>
        <taxon>Chitinophaga</taxon>
    </lineage>
</organism>
<dbReference type="EMBL" id="JBEXAC010000001">
    <property type="protein sequence ID" value="MET6996086.1"/>
    <property type="molecule type" value="Genomic_DNA"/>
</dbReference>
<proteinExistence type="predicted"/>
<accession>A0ABV2SZ85</accession>
<feature type="domain" description="Glycoside hydrolase 123 catalytic" evidence="1">
    <location>
        <begin position="230"/>
        <end position="532"/>
    </location>
</feature>
<gene>
    <name evidence="2" type="ORF">ABR189_01840</name>
</gene>
<sequence>MKNVFFSVLSVCALLTGSCRQTLLESSDKTKKEELVTTANADPSFMSLKQIDPLLKVFKTGTLDPNWGTDTTFTYRGGYVNLHFVLSAGEALSNVQASIIDPTGILTPSQVGWVRQVGASHAVPGLVGGLYSADRTFPDAIINDAPATVAAGNLQSFWATIPISTTLGAGVYKATFKVTAIKSGTPYSVEREFVVRVFPVTMTSSRLFVSNWFYHTPENYAFLNNGIPVTMYSTKFWELTAMVANMMSEYKQNVIHLSPLVLTQITKTGSTYSFDFSRFDQMVNLFKQTGTLKRIEGEAIASRLTGAMDSPYGIWVPNATRTTGYENTLFPATDAGAQSFLSQFMTALTLHLKQKNWFNDYYQHVADEPVPGNASSYISIGTMVKNAVPDMKILEAVMTPNLGNLVDVYVPKMDHLHGNYSTYQSKQANGSEVWFYTCNEPTGSYANRFVEQQLSYMRILHWINFKFGITGYLHWSLFNYPIIGAADVFTETSGTWLPGGDAFIVYPGYNKFYKSIRYEQMREGIMDYELLSRLKEKDAAKADLLAGQIAWSFSSYQTNVSIFQQVRKEALTALAY</sequence>
<comment type="caution">
    <text evidence="2">The sequence shown here is derived from an EMBL/GenBank/DDBJ whole genome shotgun (WGS) entry which is preliminary data.</text>
</comment>
<dbReference type="Proteomes" id="UP001549749">
    <property type="component" value="Unassembled WGS sequence"/>
</dbReference>
<name>A0ABV2SZ85_9BACT</name>
<evidence type="ECO:0000313" key="2">
    <source>
        <dbReference type="EMBL" id="MET6996086.1"/>
    </source>
</evidence>
<dbReference type="Pfam" id="PF13320">
    <property type="entry name" value="GH123_cat"/>
    <property type="match status" value="1"/>
</dbReference>
<dbReference type="InterPro" id="IPR025150">
    <property type="entry name" value="GH123_cat"/>
</dbReference>
<evidence type="ECO:0000259" key="1">
    <source>
        <dbReference type="Pfam" id="PF13320"/>
    </source>
</evidence>